<dbReference type="EMBL" id="ODYU01009778">
    <property type="protein sequence ID" value="SOQ54432.1"/>
    <property type="molecule type" value="Genomic_DNA"/>
</dbReference>
<reference evidence="1" key="1">
    <citation type="submission" date="2016-07" db="EMBL/GenBank/DDBJ databases">
        <authorList>
            <person name="Bretaudeau A."/>
        </authorList>
    </citation>
    <scope>NUCLEOTIDE SEQUENCE</scope>
    <source>
        <strain evidence="1">Rice</strain>
        <tissue evidence="1">Whole body</tissue>
    </source>
</reference>
<organism evidence="1">
    <name type="scientific">Spodoptera frugiperda</name>
    <name type="common">Fall armyworm</name>
    <dbReference type="NCBI Taxonomy" id="7108"/>
    <lineage>
        <taxon>Eukaryota</taxon>
        <taxon>Metazoa</taxon>
        <taxon>Ecdysozoa</taxon>
        <taxon>Arthropoda</taxon>
        <taxon>Hexapoda</taxon>
        <taxon>Insecta</taxon>
        <taxon>Pterygota</taxon>
        <taxon>Neoptera</taxon>
        <taxon>Endopterygota</taxon>
        <taxon>Lepidoptera</taxon>
        <taxon>Glossata</taxon>
        <taxon>Ditrysia</taxon>
        <taxon>Noctuoidea</taxon>
        <taxon>Noctuidae</taxon>
        <taxon>Amphipyrinae</taxon>
        <taxon>Spodoptera</taxon>
    </lineage>
</organism>
<proteinExistence type="predicted"/>
<gene>
    <name evidence="1" type="ORF">SFRICE_025194</name>
</gene>
<sequence>MTSLILGEARGSVRLLLTKNHLVPTPAFRTGAPVNPLGSPQLQNSPTRPHLWWSDGSLRCARIQNYVGMIIMNPNINECMQVRWEYSLRLTDVNENGFSAPLYLIFCKLLTLERKLYELRDCEDAGGGARERGRARGRSGATALRVSAAPLCAANNMESRNYVSYINLYNRPARAQVGRVPLSWDYIIAPRVTQHWR</sequence>
<accession>A0A2H1WNB5</accession>
<protein>
    <submittedName>
        <fullName evidence="1">SFRICE_025194</fullName>
    </submittedName>
</protein>
<evidence type="ECO:0000313" key="1">
    <source>
        <dbReference type="EMBL" id="SOQ54432.1"/>
    </source>
</evidence>
<name>A0A2H1WNB5_SPOFR</name>
<dbReference type="AlphaFoldDB" id="A0A2H1WNB5"/>